<dbReference type="Proteomes" id="UP000095286">
    <property type="component" value="Unplaced"/>
</dbReference>
<evidence type="ECO:0000313" key="2">
    <source>
        <dbReference type="WBParaSite" id="RSKR_0000607600.1"/>
    </source>
</evidence>
<organism evidence="1 2">
    <name type="scientific">Rhabditophanes sp. KR3021</name>
    <dbReference type="NCBI Taxonomy" id="114890"/>
    <lineage>
        <taxon>Eukaryota</taxon>
        <taxon>Metazoa</taxon>
        <taxon>Ecdysozoa</taxon>
        <taxon>Nematoda</taxon>
        <taxon>Chromadorea</taxon>
        <taxon>Rhabditida</taxon>
        <taxon>Tylenchina</taxon>
        <taxon>Panagrolaimomorpha</taxon>
        <taxon>Strongyloidoidea</taxon>
        <taxon>Alloionematidae</taxon>
        <taxon>Rhabditophanes</taxon>
    </lineage>
</organism>
<accession>A0AC35U0N0</accession>
<dbReference type="WBParaSite" id="RSKR_0000607600.1">
    <property type="protein sequence ID" value="RSKR_0000607600.1"/>
    <property type="gene ID" value="RSKR_0000607600"/>
</dbReference>
<evidence type="ECO:0000313" key="1">
    <source>
        <dbReference type="Proteomes" id="UP000095286"/>
    </source>
</evidence>
<name>A0AC35U0N0_9BILA</name>
<protein>
    <submittedName>
        <fullName evidence="2">Mothers against decapentaplegic homolog</fullName>
    </submittedName>
</protein>
<proteinExistence type="predicted"/>
<sequence length="1392" mass="155680">MSKTNGDSLKKKTPPTAPTTPLIPNRPSINDSTAVITTYLCSFVIDKDKDFSKKAIESLVKKLKDRKHELDQFIIAVASRGTIDSTCITINRTLDGRLQVAGKKGFPHHVYARAFRWDVATKNELRGTDACHHSFEAKTDLVCVNPYHYEKILVQNTDGDFATNRSPTANSNEDHKTSLTKITQPPVRHDISDLTNTSLMSPALSDHSSRKGSISFQPLPNLDKWKNHLNNNNFNTAVVGFNHPQAQANKKKYSLPNDIFHLVPPTTSFNGVSYPSPTINSINLTTQSPSLNPNYPQNLGPGLNDRIGSNGSINSSINISSHSSYPVPFSLPYSQSNLQASVLCNTSLANLPNSLPHPHQLQHHLPGESNSFGDILQILKPLLNDANHDYIHAILSMIPPTLDIDSTGILVKYIMGIVTNEIKVNVPMNQLEILCQMSEAANKKATTPHIPQKQQLDVGNLLLERNRVPFLKAHYSMVDNHRHTQDQKFYGNEMLIEAGLGDRMFGTRSQGEPLQPSQASSSREELCHQNEADFTIRNFFKPSALASAKQNFNTDCIETLLHYYGKNKPPPVREPGQSAAQHQANNHQHRLLQHFTNGANDKYKMDTALFKVFADSISQDPKEQALFRALTESTSGFIPAGETSILEKLNIPKYVEPVSQLEPQRLLVRQEEIVRKSPEGRVVPQETIDEFLAMFPSKAGGSDGGSVMLDVPFGGKIPLEPNVEGGRRHSFHGYKRSSANQSEPSYKRPRLLFTPEQDTIQEEPSNRGKAMSDTTNLVSHSKQQAAFHFIPEFAENSVIESVEEELQEDEGMSEDEDPQSPVDSDELMPPEMPLPQSEATPRYCSLNMHPGYPPPPDLDDKLRALILSNGKGIPLPARPLEPTGQDNMPFVPSHLKDLKVPIEARIERTTRLINSIVQALSRPSAPDSMNNVSTVAQLQLHRQNLQAQLSWLKENEALRANPTQEFIYRNVLQSLLSPNHLSHLPQKDKTPLLNLHTQKPEEVSWLLKLHNTLNSAINLEREQQQLLNSHQPPPHLHTPIPCPRPLKISDTSSREGLSRAHLSSEPWVTMRVHEFYKVIFEEATFKARTILFRGHSRLEEEAFMDYLVDGHLQFDEVEVCDLGKCWNQSQEQGKAHVEVREACGFKFLIGSNEEGDVFMRSDGPKPVYIEAKHLQESGGASGGGESFVMGSSNSLKILDRKAWTSQCEVAFFEDYTVRDHLTDPDFVYPQTCTDLLRHTAFNDKFKFLLSKAYLRVSLLDNFGGFEPIKRIGESRIYMELRLDKLLKSLAETINRSRRYAVTQFVSRMAGGEQLIHPHQVIQPHQSQEQVGPEQESVVTQLAETRPTTAPPSTSNEEEMGTPDSASPDPIVELEAGNSNTLSRPLVSPPSTF</sequence>
<reference evidence="2" key="1">
    <citation type="submission" date="2016-11" db="UniProtKB">
        <authorList>
            <consortium name="WormBaseParasite"/>
        </authorList>
    </citation>
    <scope>IDENTIFICATION</scope>
    <source>
        <strain evidence="2">KR3021</strain>
    </source>
</reference>